<evidence type="ECO:0000313" key="28">
    <source>
        <dbReference type="RefSeq" id="XP_019494518.1"/>
    </source>
</evidence>
<dbReference type="SMART" id="SM00181">
    <property type="entry name" value="EGF"/>
    <property type="match status" value="2"/>
</dbReference>
<dbReference type="OrthoDB" id="9981301at2759"/>
<keyword evidence="11" id="KW-0325">Glycoprotein</keyword>
<keyword evidence="4" id="KW-0336">GPI-anchor</keyword>
<proteinExistence type="predicted"/>
<dbReference type="RefSeq" id="XP_019494502.1">
    <property type="nucleotide sequence ID" value="XM_019638957.1"/>
</dbReference>
<evidence type="ECO:0000313" key="24">
    <source>
        <dbReference type="RefSeq" id="XP_019494487.1"/>
    </source>
</evidence>
<gene>
    <name evidence="23 24 25 26 27 28" type="primary">NTNG2</name>
</gene>
<dbReference type="SMART" id="SM00136">
    <property type="entry name" value="LamNT"/>
    <property type="match status" value="1"/>
</dbReference>
<evidence type="ECO:0000256" key="3">
    <source>
        <dbReference type="ARBA" id="ARBA00022475"/>
    </source>
</evidence>
<dbReference type="PROSITE" id="PS01186">
    <property type="entry name" value="EGF_2"/>
    <property type="match status" value="1"/>
</dbReference>
<dbReference type="PROSITE" id="PS01248">
    <property type="entry name" value="EGF_LAM_1"/>
    <property type="match status" value="2"/>
</dbReference>
<dbReference type="GO" id="GO:0005886">
    <property type="term" value="C:plasma membrane"/>
    <property type="evidence" value="ECO:0007669"/>
    <property type="project" value="UniProtKB-SubCell"/>
</dbReference>
<evidence type="ECO:0000313" key="26">
    <source>
        <dbReference type="RefSeq" id="XP_019494502.1"/>
    </source>
</evidence>
<keyword evidence="9" id="KW-0472">Membrane</keyword>
<feature type="chain" id="PRO_5044664628" evidence="18">
    <location>
        <begin position="18"/>
        <end position="590"/>
    </location>
</feature>
<dbReference type="KEGG" id="hai:109380879"/>
<evidence type="ECO:0000256" key="1">
    <source>
        <dbReference type="ARBA" id="ARBA00004471"/>
    </source>
</evidence>
<dbReference type="RefSeq" id="XP_019494518.1">
    <property type="nucleotide sequence ID" value="XM_019638973.1"/>
</dbReference>
<comment type="function">
    <text evidence="14">Involved in controlling patterning and neuronal circuit formation at the laminar, cellular, subcellular and synaptic levels. Promotes neurite outgrowth of both axons and dendrites.</text>
</comment>
<evidence type="ECO:0000256" key="18">
    <source>
        <dbReference type="SAM" id="SignalP"/>
    </source>
</evidence>
<evidence type="ECO:0000256" key="16">
    <source>
        <dbReference type="PROSITE-ProRule" id="PRU00460"/>
    </source>
</evidence>
<dbReference type="PROSITE" id="PS50026">
    <property type="entry name" value="EGF_3"/>
    <property type="match status" value="1"/>
</dbReference>
<dbReference type="GO" id="GO:0007409">
    <property type="term" value="P:axonogenesis"/>
    <property type="evidence" value="ECO:0007669"/>
    <property type="project" value="TreeGrafter"/>
</dbReference>
<dbReference type="InterPro" id="IPR000742">
    <property type="entry name" value="EGF"/>
</dbReference>
<protein>
    <submittedName>
        <fullName evidence="23 24">Netrin-G2 isoform X1</fullName>
    </submittedName>
</protein>
<evidence type="ECO:0000259" key="21">
    <source>
        <dbReference type="PROSITE" id="PS51117"/>
    </source>
</evidence>
<dbReference type="PROSITE" id="PS51117">
    <property type="entry name" value="LAMININ_NTER"/>
    <property type="match status" value="1"/>
</dbReference>
<feature type="disulfide bond" evidence="16">
    <location>
        <begin position="489"/>
        <end position="498"/>
    </location>
</feature>
<dbReference type="Pfam" id="PF00055">
    <property type="entry name" value="Laminin_N"/>
    <property type="match status" value="1"/>
</dbReference>
<dbReference type="SUPFAM" id="SSF57196">
    <property type="entry name" value="EGF/Laminin"/>
    <property type="match status" value="4"/>
</dbReference>
<dbReference type="FunFam" id="2.10.25.10:FF:000689">
    <property type="entry name" value="Netrin G2"/>
    <property type="match status" value="1"/>
</dbReference>
<keyword evidence="7" id="KW-0221">Differentiation</keyword>
<keyword evidence="10 15" id="KW-1015">Disulfide bond</keyword>
<feature type="domain" description="Laminin N-terminal" evidence="21">
    <location>
        <begin position="35"/>
        <end position="286"/>
    </location>
</feature>
<dbReference type="SMART" id="SM00180">
    <property type="entry name" value="EGF_Lam"/>
    <property type="match status" value="3"/>
</dbReference>
<dbReference type="InterPro" id="IPR002049">
    <property type="entry name" value="LE_dom"/>
</dbReference>
<dbReference type="PROSITE" id="PS00022">
    <property type="entry name" value="EGF_1"/>
    <property type="match status" value="1"/>
</dbReference>
<comment type="caution">
    <text evidence="15">Lacks conserved residue(s) required for the propagation of feature annotation.</text>
</comment>
<dbReference type="PANTHER" id="PTHR10574:SF27">
    <property type="entry name" value="NETRIN-G2"/>
    <property type="match status" value="1"/>
</dbReference>
<evidence type="ECO:0000256" key="14">
    <source>
        <dbReference type="ARBA" id="ARBA00055052"/>
    </source>
</evidence>
<dbReference type="GO" id="GO:0098552">
    <property type="term" value="C:side of membrane"/>
    <property type="evidence" value="ECO:0007669"/>
    <property type="project" value="UniProtKB-KW"/>
</dbReference>
<evidence type="ECO:0000259" key="19">
    <source>
        <dbReference type="PROSITE" id="PS50026"/>
    </source>
</evidence>
<keyword evidence="13 16" id="KW-0424">Laminin EGF-like domain</keyword>
<dbReference type="RefSeq" id="XP_019494477.1">
    <property type="nucleotide sequence ID" value="XM_019638932.1"/>
</dbReference>
<keyword evidence="12" id="KW-0449">Lipoprotein</keyword>
<keyword evidence="5 18" id="KW-0732">Signal</keyword>
<keyword evidence="3" id="KW-1003">Cell membrane</keyword>
<dbReference type="InterPro" id="IPR056863">
    <property type="entry name" value="LMN_ATRN_NET-like_EGF"/>
</dbReference>
<dbReference type="FunFam" id="2.10.25.10:FF:001530">
    <property type="entry name" value="Netrin-G2"/>
    <property type="match status" value="1"/>
</dbReference>
<feature type="domain" description="Laminin EGF-like" evidence="20">
    <location>
        <begin position="469"/>
        <end position="513"/>
    </location>
</feature>
<evidence type="ECO:0000256" key="8">
    <source>
        <dbReference type="ARBA" id="ARBA00022902"/>
    </source>
</evidence>
<dbReference type="FunFam" id="2.10.25.10:FF:000112">
    <property type="entry name" value="Netrin G1"/>
    <property type="match status" value="1"/>
</dbReference>
<dbReference type="FunFam" id="2.10.25.10:FF:000180">
    <property type="entry name" value="Netrin G2"/>
    <property type="match status" value="1"/>
</dbReference>
<evidence type="ECO:0000256" key="7">
    <source>
        <dbReference type="ARBA" id="ARBA00022782"/>
    </source>
</evidence>
<evidence type="ECO:0000256" key="10">
    <source>
        <dbReference type="ARBA" id="ARBA00023157"/>
    </source>
</evidence>
<evidence type="ECO:0000256" key="9">
    <source>
        <dbReference type="ARBA" id="ARBA00023136"/>
    </source>
</evidence>
<evidence type="ECO:0000313" key="23">
    <source>
        <dbReference type="RefSeq" id="XP_019494477.1"/>
    </source>
</evidence>
<dbReference type="Pfam" id="PF24973">
    <property type="entry name" value="EGF_LMN_ATRN"/>
    <property type="match status" value="1"/>
</dbReference>
<feature type="compositionally biased region" description="Polar residues" evidence="17">
    <location>
        <begin position="368"/>
        <end position="384"/>
    </location>
</feature>
<evidence type="ECO:0000256" key="12">
    <source>
        <dbReference type="ARBA" id="ARBA00023288"/>
    </source>
</evidence>
<dbReference type="GeneID" id="109380879"/>
<dbReference type="Gene3D" id="2.60.120.260">
    <property type="entry name" value="Galactose-binding domain-like"/>
    <property type="match status" value="1"/>
</dbReference>
<dbReference type="CDD" id="cd00055">
    <property type="entry name" value="EGF_Lam"/>
    <property type="match status" value="3"/>
</dbReference>
<evidence type="ECO:0000313" key="22">
    <source>
        <dbReference type="Proteomes" id="UP000694851"/>
    </source>
</evidence>
<keyword evidence="8" id="KW-0524">Neurogenesis</keyword>
<dbReference type="RefSeq" id="XP_019494496.1">
    <property type="nucleotide sequence ID" value="XM_019638951.1"/>
</dbReference>
<dbReference type="PROSITE" id="PS50027">
    <property type="entry name" value="EGF_LAM_2"/>
    <property type="match status" value="1"/>
</dbReference>
<evidence type="ECO:0000256" key="6">
    <source>
        <dbReference type="ARBA" id="ARBA00022737"/>
    </source>
</evidence>
<dbReference type="InterPro" id="IPR050440">
    <property type="entry name" value="Laminin/Netrin_ECM"/>
</dbReference>
<feature type="disulfide bond" evidence="16">
    <location>
        <begin position="469"/>
        <end position="481"/>
    </location>
</feature>
<dbReference type="AlphaFoldDB" id="A0A8B7R1P3"/>
<dbReference type="RefSeq" id="XP_019494509.1">
    <property type="nucleotide sequence ID" value="XM_019638964.1"/>
</dbReference>
<keyword evidence="15" id="KW-0245">EGF-like domain</keyword>
<evidence type="ECO:0000256" key="11">
    <source>
        <dbReference type="ARBA" id="ARBA00023180"/>
    </source>
</evidence>
<dbReference type="CTD" id="84628"/>
<comment type="subcellular location">
    <subcellularLocation>
        <location evidence="1">Cell membrane</location>
        <topology evidence="1">Lipid-anchor</topology>
        <topology evidence="1">GPI-anchor</topology>
        <orientation evidence="1">Extracellular side</orientation>
    </subcellularLocation>
</comment>
<feature type="domain" description="EGF-like" evidence="19">
    <location>
        <begin position="512"/>
        <end position="547"/>
    </location>
</feature>
<evidence type="ECO:0000256" key="13">
    <source>
        <dbReference type="ARBA" id="ARBA00023292"/>
    </source>
</evidence>
<evidence type="ECO:0000256" key="2">
    <source>
        <dbReference type="ARBA" id="ARBA00022473"/>
    </source>
</evidence>
<dbReference type="RefSeq" id="XP_019494487.1">
    <property type="nucleotide sequence ID" value="XM_019638942.1"/>
</dbReference>
<keyword evidence="6" id="KW-0677">Repeat</keyword>
<organism evidence="22 26">
    <name type="scientific">Hipposideros armiger</name>
    <name type="common">Great Himalayan leaf-nosed bat</name>
    <dbReference type="NCBI Taxonomy" id="186990"/>
    <lineage>
        <taxon>Eukaryota</taxon>
        <taxon>Metazoa</taxon>
        <taxon>Chordata</taxon>
        <taxon>Craniata</taxon>
        <taxon>Vertebrata</taxon>
        <taxon>Euteleostomi</taxon>
        <taxon>Mammalia</taxon>
        <taxon>Eutheria</taxon>
        <taxon>Laurasiatheria</taxon>
        <taxon>Chiroptera</taxon>
        <taxon>Yinpterochiroptera</taxon>
        <taxon>Rhinolophoidea</taxon>
        <taxon>Hipposideridae</taxon>
        <taxon>Hipposideros</taxon>
    </lineage>
</organism>
<feature type="signal peptide" evidence="18">
    <location>
        <begin position="1"/>
        <end position="17"/>
    </location>
</feature>
<evidence type="ECO:0000256" key="17">
    <source>
        <dbReference type="SAM" id="MobiDB-lite"/>
    </source>
</evidence>
<keyword evidence="22" id="KW-1185">Reference proteome</keyword>
<dbReference type="Gene3D" id="2.10.25.10">
    <property type="entry name" value="Laminin"/>
    <property type="match status" value="4"/>
</dbReference>
<evidence type="ECO:0000256" key="5">
    <source>
        <dbReference type="ARBA" id="ARBA00022729"/>
    </source>
</evidence>
<evidence type="ECO:0000313" key="27">
    <source>
        <dbReference type="RefSeq" id="XP_019494509.1"/>
    </source>
</evidence>
<dbReference type="GO" id="GO:0009887">
    <property type="term" value="P:animal organ morphogenesis"/>
    <property type="evidence" value="ECO:0007669"/>
    <property type="project" value="TreeGrafter"/>
</dbReference>
<accession>A0A8B7R1P3</accession>
<dbReference type="InterPro" id="IPR008211">
    <property type="entry name" value="Laminin_N"/>
</dbReference>
<sequence>MLHLLALFLHCLPLASGDYDICKSWVTSDEGPTWEFYACQPKVMRLKDYVKVKMEPPGITCGDPPERFCSHENPYLCSNECDASNPDLAHPPRLMFDKEEEGLATYWQSVTWSRYPSPLEANITLSWNKSVELTDDVVVTFEYGRPTVMVLEKSLDNGRTWQPYQFYAEDCMEAFGMPARRARDLSSSGAHRVLCTEEYSRWAGSKKEKHVRFEVRDRFAIFAGPDMRNMDNLYTRMESAKGLKEFFTFTDLRMRLLRPALGGTYVQRENLYKYFYAISNIEVIGRCKCNLHANLCSVREGSLQCECEHNTTGPDCGKCKKNFRARSWRAGSYLPLPHGSPNACAAAGSSVGKWTRPSTAAPLGESPSWPQVSSSAQAVGTSTAAHAPAKASKPFQLRPKPPQVMPIEEFQDCECYGHSNRCSYIDFLNVVTCVSCKHNTRGQHCQHCRLGFYRNGSAELDDENVCIECNCNQIGSVHDRCNETGFCECREGAAGPKCDDCLPTHYWRQGCYPNVCDDDQLLCLNGGTCLQNQRCACPRGYTGVHCEQPRCDSADDDGSLDCDRAPGAAPHPATLLGCLLLLGLAARLGC</sequence>
<dbReference type="Proteomes" id="UP000694851">
    <property type="component" value="Unplaced"/>
</dbReference>
<dbReference type="GO" id="GO:0009888">
    <property type="term" value="P:tissue development"/>
    <property type="evidence" value="ECO:0007669"/>
    <property type="project" value="TreeGrafter"/>
</dbReference>
<evidence type="ECO:0000313" key="25">
    <source>
        <dbReference type="RefSeq" id="XP_019494496.1"/>
    </source>
</evidence>
<feature type="region of interest" description="Disordered" evidence="17">
    <location>
        <begin position="356"/>
        <end position="400"/>
    </location>
</feature>
<feature type="disulfide bond" evidence="15">
    <location>
        <begin position="537"/>
        <end position="546"/>
    </location>
</feature>
<dbReference type="FunFam" id="2.60.120.260:FF:000005">
    <property type="entry name" value="Netrin G1"/>
    <property type="match status" value="1"/>
</dbReference>
<evidence type="ECO:0000256" key="4">
    <source>
        <dbReference type="ARBA" id="ARBA00022622"/>
    </source>
</evidence>
<dbReference type="PANTHER" id="PTHR10574">
    <property type="entry name" value="NETRIN/LAMININ-RELATED"/>
    <property type="match status" value="1"/>
</dbReference>
<name>A0A8B7R1P3_HIPAR</name>
<reference evidence="23 24" key="1">
    <citation type="submission" date="2025-04" db="UniProtKB">
        <authorList>
            <consortium name="RefSeq"/>
        </authorList>
    </citation>
    <scope>IDENTIFICATION</scope>
    <source>
        <tissue evidence="23 24">Muscle</tissue>
    </source>
</reference>
<evidence type="ECO:0000259" key="20">
    <source>
        <dbReference type="PROSITE" id="PS50027"/>
    </source>
</evidence>
<dbReference type="CDD" id="cd00054">
    <property type="entry name" value="EGF_CA"/>
    <property type="match status" value="1"/>
</dbReference>
<keyword evidence="2" id="KW-0217">Developmental protein</keyword>
<evidence type="ECO:0000256" key="15">
    <source>
        <dbReference type="PROSITE-ProRule" id="PRU00076"/>
    </source>
</evidence>
<dbReference type="Pfam" id="PF00053">
    <property type="entry name" value="EGF_laminin"/>
    <property type="match status" value="2"/>
</dbReference>